<evidence type="ECO:0000256" key="3">
    <source>
        <dbReference type="ARBA" id="ARBA00022989"/>
    </source>
</evidence>
<dbReference type="CDD" id="cd09319">
    <property type="entry name" value="TDT_like_1"/>
    <property type="match status" value="1"/>
</dbReference>
<accession>A0A7H8T753</accession>
<dbReference type="Pfam" id="PF03595">
    <property type="entry name" value="SLAC1"/>
    <property type="match status" value="1"/>
</dbReference>
<gene>
    <name evidence="6" type="ORF">HUT05_19435</name>
</gene>
<name>A0A7H8T753_STRCX</name>
<keyword evidence="7" id="KW-1185">Reference proteome</keyword>
<dbReference type="Gene3D" id="1.50.10.150">
    <property type="entry name" value="Voltage-dependent anion channel"/>
    <property type="match status" value="1"/>
</dbReference>
<feature type="transmembrane region" description="Helical" evidence="5">
    <location>
        <begin position="196"/>
        <end position="215"/>
    </location>
</feature>
<evidence type="ECO:0000313" key="7">
    <source>
        <dbReference type="Proteomes" id="UP000509418"/>
    </source>
</evidence>
<organism evidence="6 7">
    <name type="scientific">Streptomyces chartreusis</name>
    <dbReference type="NCBI Taxonomy" id="1969"/>
    <lineage>
        <taxon>Bacteria</taxon>
        <taxon>Bacillati</taxon>
        <taxon>Actinomycetota</taxon>
        <taxon>Actinomycetes</taxon>
        <taxon>Kitasatosporales</taxon>
        <taxon>Streptomycetaceae</taxon>
        <taxon>Streptomyces</taxon>
    </lineage>
</organism>
<evidence type="ECO:0000256" key="1">
    <source>
        <dbReference type="ARBA" id="ARBA00004141"/>
    </source>
</evidence>
<dbReference type="Proteomes" id="UP000509418">
    <property type="component" value="Chromosome"/>
</dbReference>
<evidence type="ECO:0000256" key="4">
    <source>
        <dbReference type="ARBA" id="ARBA00023136"/>
    </source>
</evidence>
<dbReference type="GO" id="GO:0055085">
    <property type="term" value="P:transmembrane transport"/>
    <property type="evidence" value="ECO:0007669"/>
    <property type="project" value="InterPro"/>
</dbReference>
<proteinExistence type="predicted"/>
<keyword evidence="2 5" id="KW-0812">Transmembrane</keyword>
<dbReference type="RefSeq" id="WP_176575850.1">
    <property type="nucleotide sequence ID" value="NZ_CBDRGH010000001.1"/>
</dbReference>
<protein>
    <submittedName>
        <fullName evidence="6">Tellurite resistance/C4-dicarboxylate transporter family protein</fullName>
    </submittedName>
</protein>
<feature type="transmembrane region" description="Helical" evidence="5">
    <location>
        <begin position="269"/>
        <end position="292"/>
    </location>
</feature>
<evidence type="ECO:0000256" key="2">
    <source>
        <dbReference type="ARBA" id="ARBA00022692"/>
    </source>
</evidence>
<sequence length="335" mass="36091">MPGPTTPTSPLHTWWSQRPPTAGAAVMATGILSVALHQTDYETLSRIALALACTAWLALAADFTARFLQDRERWLKEAATPAALTAIAATTVLGTRFTALGWVTLAEALLALATALWPVLLLTVLRHWRRQMPGAIFLGCVATEGLAVLGATLAAAETTAWLAHMALVFFWLGLVLYVVALPRFDRRQLARGAGDQWVAGGALAISALAGSKLLAADSPALYLWNDDDYGVLRTVTVALLVLDIAWYALLLLTEFAWPRLRYDVRRWATVFPMGMTAAATLSVGTALDASWLEHPGEALMWIAIAAWLAVTAGAVRSYTRPGTRRGTDVTSTAQR</sequence>
<dbReference type="GO" id="GO:0016020">
    <property type="term" value="C:membrane"/>
    <property type="evidence" value="ECO:0007669"/>
    <property type="project" value="UniProtKB-SubCell"/>
</dbReference>
<evidence type="ECO:0000256" key="5">
    <source>
        <dbReference type="SAM" id="Phobius"/>
    </source>
</evidence>
<feature type="transmembrane region" description="Helical" evidence="5">
    <location>
        <begin position="47"/>
        <end position="68"/>
    </location>
</feature>
<reference evidence="6 7" key="1">
    <citation type="submission" date="2020-06" db="EMBL/GenBank/DDBJ databases">
        <title>Genome mining for natural products.</title>
        <authorList>
            <person name="Zhang B."/>
            <person name="Shi J."/>
            <person name="Ge H."/>
        </authorList>
    </citation>
    <scope>NUCLEOTIDE SEQUENCE [LARGE SCALE GENOMIC DNA]</scope>
    <source>
        <strain evidence="6 7">NA02069</strain>
    </source>
</reference>
<comment type="subcellular location">
    <subcellularLocation>
        <location evidence="1">Membrane</location>
        <topology evidence="1">Multi-pass membrane protein</topology>
    </subcellularLocation>
</comment>
<keyword evidence="4 5" id="KW-0472">Membrane</keyword>
<feature type="transmembrane region" description="Helical" evidence="5">
    <location>
        <begin position="235"/>
        <end position="257"/>
    </location>
</feature>
<dbReference type="InterPro" id="IPR004695">
    <property type="entry name" value="SLAC1/Mae1/Ssu1/TehA"/>
</dbReference>
<evidence type="ECO:0000313" key="6">
    <source>
        <dbReference type="EMBL" id="QKZ19345.1"/>
    </source>
</evidence>
<feature type="transmembrane region" description="Helical" evidence="5">
    <location>
        <begin position="298"/>
        <end position="315"/>
    </location>
</feature>
<feature type="transmembrane region" description="Helical" evidence="5">
    <location>
        <begin position="161"/>
        <end position="184"/>
    </location>
</feature>
<feature type="transmembrane region" description="Helical" evidence="5">
    <location>
        <begin position="135"/>
        <end position="155"/>
    </location>
</feature>
<feature type="transmembrane region" description="Helical" evidence="5">
    <location>
        <begin position="108"/>
        <end position="128"/>
    </location>
</feature>
<dbReference type="EMBL" id="CP056041">
    <property type="protein sequence ID" value="QKZ19345.1"/>
    <property type="molecule type" value="Genomic_DNA"/>
</dbReference>
<keyword evidence="3 5" id="KW-1133">Transmembrane helix</keyword>
<dbReference type="InterPro" id="IPR038665">
    <property type="entry name" value="Voltage-dep_anion_channel_sf"/>
</dbReference>
<dbReference type="AlphaFoldDB" id="A0A7H8T753"/>